<dbReference type="Gene3D" id="3.40.50.1000">
    <property type="entry name" value="HAD superfamily/HAD-like"/>
    <property type="match status" value="1"/>
</dbReference>
<dbReference type="InterPro" id="IPR050582">
    <property type="entry name" value="HAD-like_SerB"/>
</dbReference>
<keyword evidence="1" id="KW-0378">Hydrolase</keyword>
<dbReference type="RefSeq" id="WP_204629808.1">
    <property type="nucleotide sequence ID" value="NZ_BSOC01000011.1"/>
</dbReference>
<dbReference type="NCBIfam" id="TIGR01490">
    <property type="entry name" value="HAD-SF-IB-hyp1"/>
    <property type="match status" value="1"/>
</dbReference>
<dbReference type="PANTHER" id="PTHR43344">
    <property type="entry name" value="PHOSPHOSERINE PHOSPHATASE"/>
    <property type="match status" value="1"/>
</dbReference>
<gene>
    <name evidence="1" type="ORF">ISS99_01605</name>
</gene>
<dbReference type="Proteomes" id="UP001430193">
    <property type="component" value="Unassembled WGS sequence"/>
</dbReference>
<evidence type="ECO:0000313" key="2">
    <source>
        <dbReference type="Proteomes" id="UP001430193"/>
    </source>
</evidence>
<dbReference type="CDD" id="cd02612">
    <property type="entry name" value="HAD_PGPPase"/>
    <property type="match status" value="1"/>
</dbReference>
<reference evidence="1" key="1">
    <citation type="submission" date="2020-10" db="EMBL/GenBank/DDBJ databases">
        <title>Phylogeny of dyella-like bacteria.</title>
        <authorList>
            <person name="Fu J."/>
        </authorList>
    </citation>
    <scope>NUCLEOTIDE SEQUENCE</scope>
    <source>
        <strain evidence="1">DHON07</strain>
    </source>
</reference>
<protein>
    <submittedName>
        <fullName evidence="1">HAD family hydrolase</fullName>
    </submittedName>
</protein>
<dbReference type="NCBIfam" id="TIGR01488">
    <property type="entry name" value="HAD-SF-IB"/>
    <property type="match status" value="1"/>
</dbReference>
<organism evidence="1 2">
    <name type="scientific">Dyella mobilis</name>
    <dbReference type="NCBI Taxonomy" id="1849582"/>
    <lineage>
        <taxon>Bacteria</taxon>
        <taxon>Pseudomonadati</taxon>
        <taxon>Pseudomonadota</taxon>
        <taxon>Gammaproteobacteria</taxon>
        <taxon>Lysobacterales</taxon>
        <taxon>Rhodanobacteraceae</taxon>
        <taxon>Dyella</taxon>
    </lineage>
</organism>
<comment type="caution">
    <text evidence="1">The sequence shown here is derived from an EMBL/GenBank/DDBJ whole genome shotgun (WGS) entry which is preliminary data.</text>
</comment>
<name>A0ABS2KB81_9GAMM</name>
<dbReference type="Pfam" id="PF12710">
    <property type="entry name" value="HAD"/>
    <property type="match status" value="1"/>
</dbReference>
<accession>A0ABS2KB81</accession>
<dbReference type="SUPFAM" id="SSF56784">
    <property type="entry name" value="HAD-like"/>
    <property type="match status" value="1"/>
</dbReference>
<evidence type="ECO:0000313" key="1">
    <source>
        <dbReference type="EMBL" id="MBM7128209.1"/>
    </source>
</evidence>
<keyword evidence="2" id="KW-1185">Reference proteome</keyword>
<dbReference type="EMBL" id="JADIKF010000030">
    <property type="protein sequence ID" value="MBM7128209.1"/>
    <property type="molecule type" value="Genomic_DNA"/>
</dbReference>
<sequence>MNLALFDFDGTITHKAMFADFIRFAVPRRRRILGTPLFAPMVVGYKLGLVSGNAIRSSVVSFGLRGARAEHVREMGRRFSDEVLSTVLRPIALERIRWHRERGDKVVVVSGALDIYLEYWCRTHGLDLICSRLEVVDSHLTGRYHGPQCVGAEKSRRVRETCTLQDFSTVYAYGDTEEDLDMLSMAHKKYYRWQELP</sequence>
<dbReference type="GO" id="GO:0016787">
    <property type="term" value="F:hydrolase activity"/>
    <property type="evidence" value="ECO:0007669"/>
    <property type="project" value="UniProtKB-KW"/>
</dbReference>
<dbReference type="InterPro" id="IPR036412">
    <property type="entry name" value="HAD-like_sf"/>
</dbReference>
<dbReference type="Gene3D" id="1.20.1440.100">
    <property type="entry name" value="SG protein - dephosphorylation function"/>
    <property type="match status" value="1"/>
</dbReference>
<dbReference type="InterPro" id="IPR023214">
    <property type="entry name" value="HAD_sf"/>
</dbReference>
<proteinExistence type="predicted"/>
<dbReference type="InterPro" id="IPR006385">
    <property type="entry name" value="HAD_hydro_SerB1"/>
</dbReference>
<dbReference type="PANTHER" id="PTHR43344:SF14">
    <property type="entry name" value="HAD-IB FAMILY HYDROLASE"/>
    <property type="match status" value="1"/>
</dbReference>